<comment type="caution">
    <text evidence="2">The sequence shown here is derived from an EMBL/GenBank/DDBJ whole genome shotgun (WGS) entry which is preliminary data.</text>
</comment>
<protein>
    <recommendedName>
        <fullName evidence="4">DivIVA domain-containing protein</fullName>
    </recommendedName>
</protein>
<proteinExistence type="predicted"/>
<feature type="compositionally biased region" description="Basic and acidic residues" evidence="1">
    <location>
        <begin position="305"/>
        <end position="320"/>
    </location>
</feature>
<reference evidence="3" key="1">
    <citation type="journal article" date="2019" name="Int. J. Syst. Evol. Microbiol.">
        <title>The Global Catalogue of Microorganisms (GCM) 10K type strain sequencing project: providing services to taxonomists for standard genome sequencing and annotation.</title>
        <authorList>
            <consortium name="The Broad Institute Genomics Platform"/>
            <consortium name="The Broad Institute Genome Sequencing Center for Infectious Disease"/>
            <person name="Wu L."/>
            <person name="Ma J."/>
        </authorList>
    </citation>
    <scope>NUCLEOTIDE SEQUENCE [LARGE SCALE GENOMIC DNA]</scope>
    <source>
        <strain evidence="3">CCUG 49560</strain>
    </source>
</reference>
<feature type="region of interest" description="Disordered" evidence="1">
    <location>
        <begin position="106"/>
        <end position="332"/>
    </location>
</feature>
<accession>A0ABV9ED18</accession>
<feature type="compositionally biased region" description="Basic and acidic residues" evidence="1">
    <location>
        <begin position="232"/>
        <end position="247"/>
    </location>
</feature>
<evidence type="ECO:0000313" key="2">
    <source>
        <dbReference type="EMBL" id="MFC4587426.1"/>
    </source>
</evidence>
<feature type="compositionally biased region" description="Low complexity" evidence="1">
    <location>
        <begin position="163"/>
        <end position="173"/>
    </location>
</feature>
<name>A0ABV9ED18_9ACTN</name>
<sequence length="332" mass="33605">MLVLLVVAALAVLLCVVMVSQGRGGELTEFAPDVPPLELPDPGQLTAVDFMSLQLPVSLVGYHTQSVDETLMRAATAIGERDTHIAVLEQRVAELLAGRLQARQESYTRPSWAPDGEPGNGQETATGPFQPGGNLFDPTVPSPGSPGVAAPERAATEDPLGPPSTTATTAGPSRDGASAVPPGTAGITHAEPRAPATGGIGLDRPQAPAGLTDQEPRLSPQDAHSAFMPPVMEREPIPAPEPIKDADPAPLVAAGEGRGLLGAPVGEPEPADAPDTGPDLPAAGPVAAGDGIDASKGPGAGSKEGAGKHEGEAVEDRPSGERGVVSPRHRSL</sequence>
<gene>
    <name evidence="2" type="ORF">ACFO8L_15130</name>
</gene>
<evidence type="ECO:0000313" key="3">
    <source>
        <dbReference type="Proteomes" id="UP001595891"/>
    </source>
</evidence>
<evidence type="ECO:0000256" key="1">
    <source>
        <dbReference type="SAM" id="MobiDB-lite"/>
    </source>
</evidence>
<dbReference type="Proteomes" id="UP001595891">
    <property type="component" value="Unassembled WGS sequence"/>
</dbReference>
<keyword evidence="3" id="KW-1185">Reference proteome</keyword>
<evidence type="ECO:0008006" key="4">
    <source>
        <dbReference type="Google" id="ProtNLM"/>
    </source>
</evidence>
<dbReference type="RefSeq" id="WP_262841984.1">
    <property type="nucleotide sequence ID" value="NZ_JANZYP010000008.1"/>
</dbReference>
<organism evidence="2 3">
    <name type="scientific">Sphaerisporangium corydalis</name>
    <dbReference type="NCBI Taxonomy" id="1441875"/>
    <lineage>
        <taxon>Bacteria</taxon>
        <taxon>Bacillati</taxon>
        <taxon>Actinomycetota</taxon>
        <taxon>Actinomycetes</taxon>
        <taxon>Streptosporangiales</taxon>
        <taxon>Streptosporangiaceae</taxon>
        <taxon>Sphaerisporangium</taxon>
    </lineage>
</organism>
<dbReference type="EMBL" id="JBHSFN010000008">
    <property type="protein sequence ID" value="MFC4587426.1"/>
    <property type="molecule type" value="Genomic_DNA"/>
</dbReference>